<sequence>MYYSRICLSFATFAFNSFVNSQSVSSFVSTSCETIPEPTLETTPVSTTTRTMTSNGETYVGVTEIFRSITYVSDCAADDYDVYTSTLVIW</sequence>
<evidence type="ECO:0000313" key="1">
    <source>
        <dbReference type="EMBL" id="CDO94676.1"/>
    </source>
</evidence>
<dbReference type="InterPro" id="IPR014404">
    <property type="entry name" value="Aga2"/>
</dbReference>
<dbReference type="GO" id="GO:0009277">
    <property type="term" value="C:fungal-type cell wall"/>
    <property type="evidence" value="ECO:0007669"/>
    <property type="project" value="InterPro"/>
</dbReference>
<dbReference type="AlphaFoldDB" id="A0A0A8L6J3"/>
<proteinExistence type="predicted"/>
<name>A0A0A8L6J3_9SACH</name>
<dbReference type="OrthoDB" id="10488082at2759"/>
<dbReference type="GO" id="GO:0000752">
    <property type="term" value="P:agglutination involved in conjugation with cellular fusion"/>
    <property type="evidence" value="ECO:0007669"/>
    <property type="project" value="InterPro"/>
</dbReference>
<reference evidence="1 2" key="1">
    <citation type="submission" date="2014-03" db="EMBL/GenBank/DDBJ databases">
        <title>The genome of Kluyveromyces dobzhanskii.</title>
        <authorList>
            <person name="Nystedt B."/>
            <person name="Astrom S."/>
        </authorList>
    </citation>
    <scope>NUCLEOTIDE SEQUENCE [LARGE SCALE GENOMIC DNA]</scope>
    <source>
        <strain evidence="1 2">CBS 2104</strain>
    </source>
</reference>
<dbReference type="PROSITE" id="PS51257">
    <property type="entry name" value="PROKAR_LIPOPROTEIN"/>
    <property type="match status" value="1"/>
</dbReference>
<organism evidence="1 2">
    <name type="scientific">Kluyveromyces dobzhanskii CBS 2104</name>
    <dbReference type="NCBI Taxonomy" id="1427455"/>
    <lineage>
        <taxon>Eukaryota</taxon>
        <taxon>Fungi</taxon>
        <taxon>Dikarya</taxon>
        <taxon>Ascomycota</taxon>
        <taxon>Saccharomycotina</taxon>
        <taxon>Saccharomycetes</taxon>
        <taxon>Saccharomycetales</taxon>
        <taxon>Saccharomycetaceae</taxon>
        <taxon>Kluyveromyces</taxon>
    </lineage>
</organism>
<dbReference type="Pfam" id="PF17366">
    <property type="entry name" value="AGA2"/>
    <property type="match status" value="1"/>
</dbReference>
<dbReference type="GO" id="GO:0050839">
    <property type="term" value="F:cell adhesion molecule binding"/>
    <property type="evidence" value="ECO:0007669"/>
    <property type="project" value="InterPro"/>
</dbReference>
<protein>
    <submittedName>
        <fullName evidence="1">WGS project CCBQ000000000 data, contig 00014</fullName>
    </submittedName>
</protein>
<comment type="caution">
    <text evidence="1">The sequence shown here is derived from an EMBL/GenBank/DDBJ whole genome shotgun (WGS) entry which is preliminary data.</text>
</comment>
<dbReference type="EMBL" id="CCBQ010000039">
    <property type="protein sequence ID" value="CDO94676.1"/>
    <property type="molecule type" value="Genomic_DNA"/>
</dbReference>
<evidence type="ECO:0000313" key="2">
    <source>
        <dbReference type="Proteomes" id="UP000031516"/>
    </source>
</evidence>
<dbReference type="Proteomes" id="UP000031516">
    <property type="component" value="Unassembled WGS sequence"/>
</dbReference>
<keyword evidence="2" id="KW-1185">Reference proteome</keyword>
<gene>
    <name evidence="1" type="ORF">KLDO_g2933B</name>
</gene>
<accession>A0A0A8L6J3</accession>